<dbReference type="HOGENOM" id="CLU_083147_1_2_1"/>
<organism evidence="2 3">
    <name type="scientific">Theobroma cacao</name>
    <name type="common">Cacao</name>
    <name type="synonym">Cocoa</name>
    <dbReference type="NCBI Taxonomy" id="3641"/>
    <lineage>
        <taxon>Eukaryota</taxon>
        <taxon>Viridiplantae</taxon>
        <taxon>Streptophyta</taxon>
        <taxon>Embryophyta</taxon>
        <taxon>Tracheophyta</taxon>
        <taxon>Spermatophyta</taxon>
        <taxon>Magnoliopsida</taxon>
        <taxon>eudicotyledons</taxon>
        <taxon>Gunneridae</taxon>
        <taxon>Pentapetalae</taxon>
        <taxon>rosids</taxon>
        <taxon>malvids</taxon>
        <taxon>Malvales</taxon>
        <taxon>Malvaceae</taxon>
        <taxon>Byttnerioideae</taxon>
        <taxon>Theobroma</taxon>
    </lineage>
</organism>
<accession>A0A061E9K3</accession>
<keyword evidence="1" id="KW-1133">Transmembrane helix</keyword>
<keyword evidence="3" id="KW-1185">Reference proteome</keyword>
<keyword evidence="1" id="KW-0472">Membrane</keyword>
<dbReference type="Gramene" id="Tc02v2_t025020.1">
    <property type="protein sequence ID" value="Tc02v2_p025020.1"/>
    <property type="gene ID" value="Tc02v2_g025020"/>
</dbReference>
<feature type="transmembrane region" description="Helical" evidence="1">
    <location>
        <begin position="56"/>
        <end position="76"/>
    </location>
</feature>
<dbReference type="InParanoid" id="A0A061E9K3"/>
<dbReference type="PANTHER" id="PTHR15907">
    <property type="entry name" value="DUF614 FAMILY PROTEIN-RELATED"/>
    <property type="match status" value="1"/>
</dbReference>
<dbReference type="NCBIfam" id="TIGR01571">
    <property type="entry name" value="A_thal_Cys_rich"/>
    <property type="match status" value="1"/>
</dbReference>
<dbReference type="OMA" id="ACGIPIC"/>
<proteinExistence type="predicted"/>
<dbReference type="AlphaFoldDB" id="A0A061E9K3"/>
<dbReference type="Proteomes" id="UP000026915">
    <property type="component" value="Chromosome 2"/>
</dbReference>
<reference evidence="2 3" key="1">
    <citation type="journal article" date="2013" name="Genome Biol.">
        <title>The genome sequence of the most widely cultivated cacao type and its use to identify candidate genes regulating pod color.</title>
        <authorList>
            <person name="Motamayor J.C."/>
            <person name="Mockaitis K."/>
            <person name="Schmutz J."/>
            <person name="Haiminen N."/>
            <person name="Iii D.L."/>
            <person name="Cornejo O."/>
            <person name="Findley S.D."/>
            <person name="Zheng P."/>
            <person name="Utro F."/>
            <person name="Royaert S."/>
            <person name="Saski C."/>
            <person name="Jenkins J."/>
            <person name="Podicheti R."/>
            <person name="Zhao M."/>
            <person name="Scheffler B.E."/>
            <person name="Stack J.C."/>
            <person name="Feltus F.A."/>
            <person name="Mustiga G.M."/>
            <person name="Amores F."/>
            <person name="Phillips W."/>
            <person name="Marelli J.P."/>
            <person name="May G.D."/>
            <person name="Shapiro H."/>
            <person name="Ma J."/>
            <person name="Bustamante C.D."/>
            <person name="Schnell R.J."/>
            <person name="Main D."/>
            <person name="Gilbert D."/>
            <person name="Parida L."/>
            <person name="Kuhn D.N."/>
        </authorList>
    </citation>
    <scope>NUCLEOTIDE SEQUENCE [LARGE SCALE GENOMIC DNA]</scope>
    <source>
        <strain evidence="3">cv. Matina 1-6</strain>
    </source>
</reference>
<dbReference type="OrthoDB" id="1045822at2759"/>
<dbReference type="eggNOG" id="ENOG502S7UD">
    <property type="taxonomic scope" value="Eukaryota"/>
</dbReference>
<evidence type="ECO:0000313" key="3">
    <source>
        <dbReference type="Proteomes" id="UP000026915"/>
    </source>
</evidence>
<evidence type="ECO:0000313" key="2">
    <source>
        <dbReference type="EMBL" id="EOY01057.1"/>
    </source>
</evidence>
<gene>
    <name evidence="2" type="ORF">TCM_010995</name>
</gene>
<dbReference type="InterPro" id="IPR006461">
    <property type="entry name" value="PLAC_motif_containing"/>
</dbReference>
<sequence length="144" mass="16220">MADSKSRGEAPWSTGLFDCFSDCPLCCQTTFCPCITFGRNAEIIKKGSCSCCENCLLYVAIHYLTGALLSILYGCYYRRKLREQYGLKASPCHDYCVHCFCHYCALCQEYRELRNQGFDMKIGWAANVDRGVTKAPVAEGGMKR</sequence>
<evidence type="ECO:0000256" key="1">
    <source>
        <dbReference type="SAM" id="Phobius"/>
    </source>
</evidence>
<dbReference type="Pfam" id="PF04749">
    <property type="entry name" value="PLAC8"/>
    <property type="match status" value="1"/>
</dbReference>
<dbReference type="EMBL" id="CM001880">
    <property type="protein sequence ID" value="EOY01057.1"/>
    <property type="molecule type" value="Genomic_DNA"/>
</dbReference>
<dbReference type="Gramene" id="EOY01057">
    <property type="protein sequence ID" value="EOY01057"/>
    <property type="gene ID" value="TCM_010995"/>
</dbReference>
<dbReference type="KEGG" id="tcc:18609843"/>
<protein>
    <submittedName>
        <fullName evidence="2">Plant cadmium resistance 2</fullName>
    </submittedName>
</protein>
<keyword evidence="1" id="KW-0812">Transmembrane</keyword>
<name>A0A061E9K3_THECC</name>